<dbReference type="KEGG" id="hazt:108681992"/>
<sequence>MEPGGHLGQPLILIKQINNNNQARKVGGWERTAKDTTVANGRVNEVFYRTPAQMEEASPTLHASCDVDDFGSNQKLCNLNADCRQMPPSQPSCVTGAVKIEPRDEQQSNCDSGLPAGFLEVEKEEPFFMEDVGDCMVADAESFEFCVKVEPVEAGASPSIPQAPPANQELPTRAGIFTAVQKASETACLASTSADVFTQCQAALQTACLASTSAHVFTPCQAAPQTACLASTSADVFTPCQAAPQTACLASTSADVFTHVKQPPRLPA</sequence>
<organism evidence="1 2">
    <name type="scientific">Hyalella azteca</name>
    <name type="common">Amphipod</name>
    <dbReference type="NCBI Taxonomy" id="294128"/>
    <lineage>
        <taxon>Eukaryota</taxon>
        <taxon>Metazoa</taxon>
        <taxon>Ecdysozoa</taxon>
        <taxon>Arthropoda</taxon>
        <taxon>Crustacea</taxon>
        <taxon>Multicrustacea</taxon>
        <taxon>Malacostraca</taxon>
        <taxon>Eumalacostraca</taxon>
        <taxon>Peracarida</taxon>
        <taxon>Amphipoda</taxon>
        <taxon>Senticaudata</taxon>
        <taxon>Talitrida</taxon>
        <taxon>Talitroidea</taxon>
        <taxon>Hyalellidae</taxon>
        <taxon>Hyalella</taxon>
    </lineage>
</organism>
<name>A0A979FVR5_HYAAZ</name>
<keyword evidence="1" id="KW-1185">Reference proteome</keyword>
<dbReference type="GeneID" id="108681992"/>
<dbReference type="Proteomes" id="UP000694843">
    <property type="component" value="Unplaced"/>
</dbReference>
<proteinExistence type="predicted"/>
<protein>
    <submittedName>
        <fullName evidence="2">Uncharacterized protein LOC108681992</fullName>
    </submittedName>
</protein>
<evidence type="ECO:0000313" key="2">
    <source>
        <dbReference type="RefSeq" id="XP_047741333.1"/>
    </source>
</evidence>
<gene>
    <name evidence="2" type="primary">LOC108681992</name>
</gene>
<dbReference type="RefSeq" id="XP_047741333.1">
    <property type="nucleotide sequence ID" value="XM_047885377.1"/>
</dbReference>
<dbReference type="AlphaFoldDB" id="A0A979FVR5"/>
<accession>A0A979FVR5</accession>
<reference evidence="2" key="1">
    <citation type="submission" date="2025-08" db="UniProtKB">
        <authorList>
            <consortium name="RefSeq"/>
        </authorList>
    </citation>
    <scope>IDENTIFICATION</scope>
    <source>
        <tissue evidence="2">Whole organism</tissue>
    </source>
</reference>
<evidence type="ECO:0000313" key="1">
    <source>
        <dbReference type="Proteomes" id="UP000694843"/>
    </source>
</evidence>